<dbReference type="GO" id="GO:0016052">
    <property type="term" value="P:carbohydrate catabolic process"/>
    <property type="evidence" value="ECO:0007669"/>
    <property type="project" value="UniProtKB-ARBA"/>
</dbReference>
<dbReference type="InterPro" id="IPR029056">
    <property type="entry name" value="Ribokinase-like"/>
</dbReference>
<dbReference type="PIRSF" id="PIRSF000535">
    <property type="entry name" value="1PFK/6PFK/LacC"/>
    <property type="match status" value="1"/>
</dbReference>
<dbReference type="Proteomes" id="UP000248889">
    <property type="component" value="Unassembled WGS sequence"/>
</dbReference>
<feature type="domain" description="Carbohydrate kinase PfkB" evidence="7">
    <location>
        <begin position="11"/>
        <end position="286"/>
    </location>
</feature>
<gene>
    <name evidence="8" type="ORF">DN069_11215</name>
</gene>
<evidence type="ECO:0000256" key="2">
    <source>
        <dbReference type="ARBA" id="ARBA00022679"/>
    </source>
</evidence>
<keyword evidence="9" id="KW-1185">Reference proteome</keyword>
<organism evidence="8 9">
    <name type="scientific">Streptacidiphilus pinicola</name>
    <dbReference type="NCBI Taxonomy" id="2219663"/>
    <lineage>
        <taxon>Bacteria</taxon>
        <taxon>Bacillati</taxon>
        <taxon>Actinomycetota</taxon>
        <taxon>Actinomycetes</taxon>
        <taxon>Kitasatosporales</taxon>
        <taxon>Streptomycetaceae</taxon>
        <taxon>Streptacidiphilus</taxon>
    </lineage>
</organism>
<comment type="caution">
    <text evidence="8">The sequence shown here is derived from an EMBL/GenBank/DDBJ whole genome shotgun (WGS) entry which is preliminary data.</text>
</comment>
<evidence type="ECO:0000256" key="3">
    <source>
        <dbReference type="ARBA" id="ARBA00022741"/>
    </source>
</evidence>
<dbReference type="OrthoDB" id="9801219at2"/>
<evidence type="ECO:0000259" key="7">
    <source>
        <dbReference type="Pfam" id="PF00294"/>
    </source>
</evidence>
<sequence>MILTVTLNAALDLTHRLDRLRPGASNRVTAVAERAGGKGVNVARVLHGLGHPTVTTGLVGGRSGQALRLDLAEAGIADELVPITGETRRTVAIVDEQAGATTILLEPGPVVTATEWACFLTRFDGLLAGVSAVVLSGSLPRGLPADSYSQLIRLARAHGVPAVLDTEGEPLLAALPEHPDLVKPNVDELASSTGESDPITAAARLRTAGARAVVASLGPDGLLALTDRGAWRARPPAPVRGNPTGAGDAAVAALTLGLVNREPWPTRLTEAVALSAAAVAAPLAGSFDPQMYARLLTRVRVEALTDMAEGENPCP</sequence>
<dbReference type="GO" id="GO:0005524">
    <property type="term" value="F:ATP binding"/>
    <property type="evidence" value="ECO:0007669"/>
    <property type="project" value="UniProtKB-KW"/>
</dbReference>
<dbReference type="Pfam" id="PF00294">
    <property type="entry name" value="PfkB"/>
    <property type="match status" value="1"/>
</dbReference>
<evidence type="ECO:0000256" key="5">
    <source>
        <dbReference type="ARBA" id="ARBA00022840"/>
    </source>
</evidence>
<reference evidence="8 9" key="1">
    <citation type="submission" date="2018-06" db="EMBL/GenBank/DDBJ databases">
        <title>Streptacidiphilus pinicola sp. nov., isolated from pine grove soil.</title>
        <authorList>
            <person name="Roh S.G."/>
            <person name="Park S."/>
            <person name="Kim M.-K."/>
            <person name="Yun B.-R."/>
            <person name="Park J."/>
            <person name="Kim M.J."/>
            <person name="Kim Y.S."/>
            <person name="Kim S.B."/>
        </authorList>
    </citation>
    <scope>NUCLEOTIDE SEQUENCE [LARGE SCALE GENOMIC DNA]</scope>
    <source>
        <strain evidence="8 9">MMS16-CNU450</strain>
    </source>
</reference>
<dbReference type="GO" id="GO:0008443">
    <property type="term" value="F:phosphofructokinase activity"/>
    <property type="evidence" value="ECO:0007669"/>
    <property type="project" value="TreeGrafter"/>
</dbReference>
<dbReference type="PROSITE" id="PS00584">
    <property type="entry name" value="PFKB_KINASES_2"/>
    <property type="match status" value="1"/>
</dbReference>
<dbReference type="Gene3D" id="3.40.1190.20">
    <property type="match status" value="1"/>
</dbReference>
<evidence type="ECO:0000256" key="4">
    <source>
        <dbReference type="ARBA" id="ARBA00022777"/>
    </source>
</evidence>
<evidence type="ECO:0000256" key="1">
    <source>
        <dbReference type="ARBA" id="ARBA00010688"/>
    </source>
</evidence>
<dbReference type="SUPFAM" id="SSF53613">
    <property type="entry name" value="Ribokinase-like"/>
    <property type="match status" value="1"/>
</dbReference>
<dbReference type="FunFam" id="3.40.1190.20:FF:000001">
    <property type="entry name" value="Phosphofructokinase"/>
    <property type="match status" value="1"/>
</dbReference>
<dbReference type="RefSeq" id="WP_111500766.1">
    <property type="nucleotide sequence ID" value="NZ_QKYN01000040.1"/>
</dbReference>
<keyword evidence="5" id="KW-0067">ATP-binding</keyword>
<keyword evidence="4 8" id="KW-0418">Kinase</keyword>
<dbReference type="CDD" id="cd01164">
    <property type="entry name" value="FruK_PfkB_like"/>
    <property type="match status" value="1"/>
</dbReference>
<keyword evidence="3" id="KW-0547">Nucleotide-binding</keyword>
<evidence type="ECO:0000313" key="9">
    <source>
        <dbReference type="Proteomes" id="UP000248889"/>
    </source>
</evidence>
<evidence type="ECO:0000256" key="6">
    <source>
        <dbReference type="PIRNR" id="PIRNR000535"/>
    </source>
</evidence>
<dbReference type="InterPro" id="IPR002173">
    <property type="entry name" value="Carboh/pur_kinase_PfkB_CS"/>
</dbReference>
<comment type="similarity">
    <text evidence="1">Belongs to the carbohydrate kinase PfkB family.</text>
</comment>
<dbReference type="GO" id="GO:0044281">
    <property type="term" value="P:small molecule metabolic process"/>
    <property type="evidence" value="ECO:0007669"/>
    <property type="project" value="UniProtKB-ARBA"/>
</dbReference>
<name>A0A2X0JCZ5_9ACTN</name>
<dbReference type="PANTHER" id="PTHR46566">
    <property type="entry name" value="1-PHOSPHOFRUCTOKINASE-RELATED"/>
    <property type="match status" value="1"/>
</dbReference>
<dbReference type="GO" id="GO:0005829">
    <property type="term" value="C:cytosol"/>
    <property type="evidence" value="ECO:0007669"/>
    <property type="project" value="TreeGrafter"/>
</dbReference>
<dbReference type="InterPro" id="IPR011611">
    <property type="entry name" value="PfkB_dom"/>
</dbReference>
<dbReference type="InterPro" id="IPR017583">
    <property type="entry name" value="Tagatose/fructose_Pkinase"/>
</dbReference>
<keyword evidence="2 6" id="KW-0808">Transferase</keyword>
<proteinExistence type="inferred from homology"/>
<dbReference type="AlphaFoldDB" id="A0A2X0JCZ5"/>
<dbReference type="PANTHER" id="PTHR46566:SF5">
    <property type="entry name" value="1-PHOSPHOFRUCTOKINASE"/>
    <property type="match status" value="1"/>
</dbReference>
<accession>A0A2X0JCZ5</accession>
<dbReference type="EMBL" id="QKYN01000040">
    <property type="protein sequence ID" value="RAG85498.1"/>
    <property type="molecule type" value="Genomic_DNA"/>
</dbReference>
<dbReference type="NCBIfam" id="TIGR03168">
    <property type="entry name" value="1-PFK"/>
    <property type="match status" value="1"/>
</dbReference>
<evidence type="ECO:0000313" key="8">
    <source>
        <dbReference type="EMBL" id="RAG85498.1"/>
    </source>
</evidence>
<protein>
    <submittedName>
        <fullName evidence="8">1-phosphofructokinase</fullName>
    </submittedName>
</protein>